<dbReference type="Pfam" id="PF18701">
    <property type="entry name" value="DUF5641"/>
    <property type="match status" value="1"/>
</dbReference>
<evidence type="ECO:0000313" key="2">
    <source>
        <dbReference type="EMBL" id="KHJ86263.1"/>
    </source>
</evidence>
<reference evidence="2 3" key="1">
    <citation type="submission" date="2014-03" db="EMBL/GenBank/DDBJ databases">
        <title>Draft genome of the hookworm Oesophagostomum dentatum.</title>
        <authorList>
            <person name="Mitreva M."/>
        </authorList>
    </citation>
    <scope>NUCLEOTIDE SEQUENCE [LARGE SCALE GENOMIC DNA]</scope>
    <source>
        <strain evidence="2 3">OD-Hann</strain>
    </source>
</reference>
<gene>
    <name evidence="2" type="ORF">OESDEN_13991</name>
</gene>
<feature type="non-terminal residue" evidence="2">
    <location>
        <position position="1"/>
    </location>
</feature>
<evidence type="ECO:0000259" key="1">
    <source>
        <dbReference type="Pfam" id="PF18701"/>
    </source>
</evidence>
<dbReference type="PANTHER" id="PTHR47331">
    <property type="entry name" value="PHD-TYPE DOMAIN-CONTAINING PROTEIN"/>
    <property type="match status" value="1"/>
</dbReference>
<dbReference type="Proteomes" id="UP000053660">
    <property type="component" value="Unassembled WGS sequence"/>
</dbReference>
<dbReference type="PANTHER" id="PTHR47331:SF2">
    <property type="match status" value="1"/>
</dbReference>
<feature type="domain" description="DUF5641" evidence="1">
    <location>
        <begin position="220"/>
        <end position="277"/>
    </location>
</feature>
<accession>A0A0B1SLS0</accession>
<dbReference type="InterPro" id="IPR040676">
    <property type="entry name" value="DUF5641"/>
</dbReference>
<dbReference type="EMBL" id="KN561011">
    <property type="protein sequence ID" value="KHJ86263.1"/>
    <property type="molecule type" value="Genomic_DNA"/>
</dbReference>
<organism evidence="2 3">
    <name type="scientific">Oesophagostomum dentatum</name>
    <name type="common">Nodular worm</name>
    <dbReference type="NCBI Taxonomy" id="61180"/>
    <lineage>
        <taxon>Eukaryota</taxon>
        <taxon>Metazoa</taxon>
        <taxon>Ecdysozoa</taxon>
        <taxon>Nematoda</taxon>
        <taxon>Chromadorea</taxon>
        <taxon>Rhabditida</taxon>
        <taxon>Rhabditina</taxon>
        <taxon>Rhabditomorpha</taxon>
        <taxon>Strongyloidea</taxon>
        <taxon>Strongylidae</taxon>
        <taxon>Oesophagostomum</taxon>
    </lineage>
</organism>
<proteinExistence type="predicted"/>
<dbReference type="OrthoDB" id="5986643at2759"/>
<sequence length="282" mass="32460">LSPYSTSSLYFQSLEFSLSRLISAEEIKAAENLHIIEHYRESDAALDNLPLEGYNIYVSEEGYIRCRNQLSISITCSDSPCPDHLFTESLIMYPHKVHATTRSSVERLSSFFANKKIVWKFITSLSLWKGGFYERLGGLFKPVYRKTTSRSLLPLQHLQTLVTEIEGVLNFRPITATGDISTVPRILRRIDFISPEVDLQLPSVDHSSLSLSSHPLFDWYKEATQLLDRFWDLWYKDYLKALSDRRQTRLKQGRSTPRPAKISDIVLVADKNVPRRQCRASV</sequence>
<protein>
    <recommendedName>
        <fullName evidence="1">DUF5641 domain-containing protein</fullName>
    </recommendedName>
</protein>
<evidence type="ECO:0000313" key="3">
    <source>
        <dbReference type="Proteomes" id="UP000053660"/>
    </source>
</evidence>
<keyword evidence="3" id="KW-1185">Reference proteome</keyword>
<dbReference type="AlphaFoldDB" id="A0A0B1SLS0"/>
<name>A0A0B1SLS0_OESDE</name>